<protein>
    <recommendedName>
        <fullName evidence="3">N-acetyltransferase domain-containing protein</fullName>
    </recommendedName>
</protein>
<dbReference type="PANTHER" id="PTHR43877">
    <property type="entry name" value="AMINOALKYLPHOSPHONATE N-ACETYLTRANSFERASE-RELATED-RELATED"/>
    <property type="match status" value="1"/>
</dbReference>
<name>A0A2N5XV94_9HYPH</name>
<organism evidence="4 5">
    <name type="scientific">Cohaesibacter celericrescens</name>
    <dbReference type="NCBI Taxonomy" id="2067669"/>
    <lineage>
        <taxon>Bacteria</taxon>
        <taxon>Pseudomonadati</taxon>
        <taxon>Pseudomonadota</taxon>
        <taxon>Alphaproteobacteria</taxon>
        <taxon>Hyphomicrobiales</taxon>
        <taxon>Cohaesibacteraceae</taxon>
    </lineage>
</organism>
<dbReference type="Proteomes" id="UP000234881">
    <property type="component" value="Unassembled WGS sequence"/>
</dbReference>
<dbReference type="GO" id="GO:0016747">
    <property type="term" value="F:acyltransferase activity, transferring groups other than amino-acyl groups"/>
    <property type="evidence" value="ECO:0007669"/>
    <property type="project" value="InterPro"/>
</dbReference>
<proteinExistence type="predicted"/>
<feature type="domain" description="N-acetyltransferase" evidence="3">
    <location>
        <begin position="4"/>
        <end position="169"/>
    </location>
</feature>
<dbReference type="OrthoDB" id="9799154at2"/>
<dbReference type="InterPro" id="IPR016181">
    <property type="entry name" value="Acyl_CoA_acyltransferase"/>
</dbReference>
<evidence type="ECO:0000313" key="4">
    <source>
        <dbReference type="EMBL" id="PLW78387.1"/>
    </source>
</evidence>
<dbReference type="SUPFAM" id="SSF55729">
    <property type="entry name" value="Acyl-CoA N-acyltransferases (Nat)"/>
    <property type="match status" value="1"/>
</dbReference>
<dbReference type="EMBL" id="PKUQ01000008">
    <property type="protein sequence ID" value="PLW78387.1"/>
    <property type="molecule type" value="Genomic_DNA"/>
</dbReference>
<dbReference type="InterPro" id="IPR000182">
    <property type="entry name" value="GNAT_dom"/>
</dbReference>
<evidence type="ECO:0000313" key="5">
    <source>
        <dbReference type="Proteomes" id="UP000234881"/>
    </source>
</evidence>
<reference evidence="4 5" key="1">
    <citation type="submission" date="2018-01" db="EMBL/GenBank/DDBJ databases">
        <title>The draft genome sequence of Cohaesibacter sp. H1304.</title>
        <authorList>
            <person name="Wang N.-N."/>
            <person name="Du Z.-J."/>
        </authorList>
    </citation>
    <scope>NUCLEOTIDE SEQUENCE [LARGE SCALE GENOMIC DNA]</scope>
    <source>
        <strain evidence="4 5">H1304</strain>
    </source>
</reference>
<keyword evidence="1" id="KW-0808">Transferase</keyword>
<accession>A0A2N5XV94</accession>
<dbReference type="RefSeq" id="WP_101532638.1">
    <property type="nucleotide sequence ID" value="NZ_PKUQ01000008.1"/>
</dbReference>
<sequence>MIQYQIRTAIRSDFPAIAQLQANSWRHAYRNHLPASYLAERVDADVSDIWSRYKIKPQDVVLVARETGTQSLLGFVSVWCRPNAFIDNLHCDPAKTSNGIGTALMQMVFNRLRDQGHHRAWLSVLVGNSGAVRFYTRLGARPGMVRREDLCGFPVEAQIMQWEHLPLSE</sequence>
<evidence type="ECO:0000256" key="2">
    <source>
        <dbReference type="ARBA" id="ARBA00023315"/>
    </source>
</evidence>
<dbReference type="CDD" id="cd04301">
    <property type="entry name" value="NAT_SF"/>
    <property type="match status" value="1"/>
</dbReference>
<dbReference type="PROSITE" id="PS51186">
    <property type="entry name" value="GNAT"/>
    <property type="match status" value="1"/>
</dbReference>
<keyword evidence="5" id="KW-1185">Reference proteome</keyword>
<evidence type="ECO:0000256" key="1">
    <source>
        <dbReference type="ARBA" id="ARBA00022679"/>
    </source>
</evidence>
<dbReference type="Gene3D" id="3.40.630.30">
    <property type="match status" value="1"/>
</dbReference>
<comment type="caution">
    <text evidence="4">The sequence shown here is derived from an EMBL/GenBank/DDBJ whole genome shotgun (WGS) entry which is preliminary data.</text>
</comment>
<dbReference type="AlphaFoldDB" id="A0A2N5XV94"/>
<dbReference type="Pfam" id="PF00583">
    <property type="entry name" value="Acetyltransf_1"/>
    <property type="match status" value="1"/>
</dbReference>
<evidence type="ECO:0000259" key="3">
    <source>
        <dbReference type="PROSITE" id="PS51186"/>
    </source>
</evidence>
<gene>
    <name evidence="4" type="ORF">C0081_04645</name>
</gene>
<dbReference type="InterPro" id="IPR050832">
    <property type="entry name" value="Bact_Acetyltransf"/>
</dbReference>
<keyword evidence="2" id="KW-0012">Acyltransferase</keyword>